<organism evidence="1">
    <name type="scientific">Loa loa</name>
    <name type="common">Eye worm</name>
    <name type="synonym">Filaria loa</name>
    <dbReference type="NCBI Taxonomy" id="7209"/>
    <lineage>
        <taxon>Eukaryota</taxon>
        <taxon>Metazoa</taxon>
        <taxon>Ecdysozoa</taxon>
        <taxon>Nematoda</taxon>
        <taxon>Chromadorea</taxon>
        <taxon>Rhabditida</taxon>
        <taxon>Spirurina</taxon>
        <taxon>Spiruromorpha</taxon>
        <taxon>Filarioidea</taxon>
        <taxon>Onchocercidae</taxon>
        <taxon>Loa</taxon>
    </lineage>
</organism>
<protein>
    <submittedName>
        <fullName evidence="1">Uncharacterized protein</fullName>
    </submittedName>
</protein>
<reference evidence="1" key="1">
    <citation type="submission" date="2012-04" db="EMBL/GenBank/DDBJ databases">
        <title>The Genome Sequence of Loa loa.</title>
        <authorList>
            <consortium name="The Broad Institute Genome Sequencing Platform"/>
            <consortium name="Broad Institute Genome Sequencing Center for Infectious Disease"/>
            <person name="Nutman T.B."/>
            <person name="Fink D.L."/>
            <person name="Russ C."/>
            <person name="Young S."/>
            <person name="Zeng Q."/>
            <person name="Gargeya S."/>
            <person name="Alvarado L."/>
            <person name="Berlin A."/>
            <person name="Chapman S.B."/>
            <person name="Chen Z."/>
            <person name="Freedman E."/>
            <person name="Gellesch M."/>
            <person name="Goldberg J."/>
            <person name="Griggs A."/>
            <person name="Gujja S."/>
            <person name="Heilman E.R."/>
            <person name="Heiman D."/>
            <person name="Howarth C."/>
            <person name="Mehta T."/>
            <person name="Neiman D."/>
            <person name="Pearson M."/>
            <person name="Roberts A."/>
            <person name="Saif S."/>
            <person name="Shea T."/>
            <person name="Shenoy N."/>
            <person name="Sisk P."/>
            <person name="Stolte C."/>
            <person name="Sykes S."/>
            <person name="White J."/>
            <person name="Yandava C."/>
            <person name="Haas B."/>
            <person name="Henn M.R."/>
            <person name="Nusbaum C."/>
            <person name="Birren B."/>
        </authorList>
    </citation>
    <scope>NUCLEOTIDE SEQUENCE [LARGE SCALE GENOMIC DNA]</scope>
</reference>
<sequence>MDGRYDGDDKTSIADGQLGMVEMIIFETCKEDDQAAVSNDQITSNNAVMHCPINSTLSFMHHPIWYCAISSCIYQLSLMLDYIPSIESMVTVQHFFVALRSA</sequence>
<name>A0A1S0U225_LOALO</name>
<dbReference type="AlphaFoldDB" id="A0A1S0U225"/>
<dbReference type="KEGG" id="loa:LOAG_04594"/>
<dbReference type="RefSeq" id="XP_003140179.1">
    <property type="nucleotide sequence ID" value="XM_003140131.1"/>
</dbReference>
<dbReference type="EMBL" id="JH712071">
    <property type="protein sequence ID" value="EFO23894.1"/>
    <property type="molecule type" value="Genomic_DNA"/>
</dbReference>
<dbReference type="CTD" id="9941996"/>
<dbReference type="GeneID" id="9941996"/>
<proteinExistence type="predicted"/>
<accession>A0A1S0U225</accession>
<gene>
    <name evidence="1" type="ORF">LOAG_04594</name>
</gene>
<evidence type="ECO:0000313" key="1">
    <source>
        <dbReference type="EMBL" id="EFO23894.1"/>
    </source>
</evidence>
<dbReference type="InParanoid" id="A0A1S0U225"/>